<proteinExistence type="predicted"/>
<keyword evidence="2" id="KW-0812">Transmembrane</keyword>
<dbReference type="InParanoid" id="A0A7J7DCF6"/>
<dbReference type="FunCoup" id="A0A7J7DCF6">
    <property type="interactions" value="1634"/>
</dbReference>
<evidence type="ECO:0000256" key="1">
    <source>
        <dbReference type="SAM" id="MobiDB-lite"/>
    </source>
</evidence>
<keyword evidence="2" id="KW-1133">Transmembrane helix</keyword>
<dbReference type="EMBL" id="JAAARO010000008">
    <property type="protein sequence ID" value="KAF5743746.1"/>
    <property type="molecule type" value="Genomic_DNA"/>
</dbReference>
<feature type="transmembrane region" description="Helical" evidence="2">
    <location>
        <begin position="190"/>
        <end position="215"/>
    </location>
</feature>
<evidence type="ECO:0000313" key="4">
    <source>
        <dbReference type="Proteomes" id="UP000593562"/>
    </source>
</evidence>
<reference evidence="3 4" key="1">
    <citation type="journal article" date="2020" name="Nat. Commun.">
        <title>Genome of Tripterygium wilfordii and identification of cytochrome P450 involved in triptolide biosynthesis.</title>
        <authorList>
            <person name="Tu L."/>
            <person name="Su P."/>
            <person name="Zhang Z."/>
            <person name="Gao L."/>
            <person name="Wang J."/>
            <person name="Hu T."/>
            <person name="Zhou J."/>
            <person name="Zhang Y."/>
            <person name="Zhao Y."/>
            <person name="Liu Y."/>
            <person name="Song Y."/>
            <person name="Tong Y."/>
            <person name="Lu Y."/>
            <person name="Yang J."/>
            <person name="Xu C."/>
            <person name="Jia M."/>
            <person name="Peters R.J."/>
            <person name="Huang L."/>
            <person name="Gao W."/>
        </authorList>
    </citation>
    <scope>NUCLEOTIDE SEQUENCE [LARGE SCALE GENOMIC DNA]</scope>
    <source>
        <strain evidence="4">cv. XIE 37</strain>
        <tissue evidence="3">Leaf</tissue>
    </source>
</reference>
<dbReference type="PANTHER" id="PTHR48223">
    <property type="entry name" value="DEFECTIVE 2759, PUTATIVE ISOFORM 1-RELATED"/>
    <property type="match status" value="1"/>
</dbReference>
<keyword evidence="4" id="KW-1185">Reference proteome</keyword>
<accession>A0A7J7DCF6</accession>
<dbReference type="AlphaFoldDB" id="A0A7J7DCF6"/>
<organism evidence="3 4">
    <name type="scientific">Tripterygium wilfordii</name>
    <name type="common">Thunder God vine</name>
    <dbReference type="NCBI Taxonomy" id="458696"/>
    <lineage>
        <taxon>Eukaryota</taxon>
        <taxon>Viridiplantae</taxon>
        <taxon>Streptophyta</taxon>
        <taxon>Embryophyta</taxon>
        <taxon>Tracheophyta</taxon>
        <taxon>Spermatophyta</taxon>
        <taxon>Magnoliopsida</taxon>
        <taxon>eudicotyledons</taxon>
        <taxon>Gunneridae</taxon>
        <taxon>Pentapetalae</taxon>
        <taxon>rosids</taxon>
        <taxon>fabids</taxon>
        <taxon>Celastrales</taxon>
        <taxon>Celastraceae</taxon>
        <taxon>Tripterygium</taxon>
    </lineage>
</organism>
<dbReference type="PANTHER" id="PTHR48223:SF1">
    <property type="entry name" value="ABC TRANSMEMBRANE TYPE-1 DOMAIN-CONTAINING PROTEIN"/>
    <property type="match status" value="1"/>
</dbReference>
<feature type="region of interest" description="Disordered" evidence="1">
    <location>
        <begin position="77"/>
        <end position="115"/>
    </location>
</feature>
<sequence>MSLVTHQVQGSYATFPSRPLSWSKGVKLKHCAVTVQIAGRRDRCLSLKHKLHTRVEASCSCRSEVKALRILSFKGNARNDESGSRANGSKVPKNSAKLSYVPKETEESMMESPKVHNAPVSYTSEANETIEGSPAIHKLFKKWLTRLRTHSPIQAEDELLEGVPPSEISQTQKASQNKERSELLKASWQYFLGVDATIKIPLLIFIPSLVAVYTIHGADVLKELTPLWVLGPLIVALYIKMFRALCALYVFTFRQTVQVIKNVPTYYSVAYSYVAQGKLNADVRARVWDPIANIKKNPKELSRKKLEELKEWVVEMYLDFVESIWPYYCRTVRFLKRANLI</sequence>
<protein>
    <recommendedName>
        <fullName evidence="5">Embryo defective 2759</fullName>
    </recommendedName>
</protein>
<evidence type="ECO:0000313" key="3">
    <source>
        <dbReference type="EMBL" id="KAF5743746.1"/>
    </source>
</evidence>
<dbReference type="Proteomes" id="UP000593562">
    <property type="component" value="Unassembled WGS sequence"/>
</dbReference>
<evidence type="ECO:0000256" key="2">
    <source>
        <dbReference type="SAM" id="Phobius"/>
    </source>
</evidence>
<feature type="transmembrane region" description="Helical" evidence="2">
    <location>
        <begin position="227"/>
        <end position="251"/>
    </location>
</feature>
<evidence type="ECO:0008006" key="5">
    <source>
        <dbReference type="Google" id="ProtNLM"/>
    </source>
</evidence>
<comment type="caution">
    <text evidence="3">The sequence shown here is derived from an EMBL/GenBank/DDBJ whole genome shotgun (WGS) entry which is preliminary data.</text>
</comment>
<keyword evidence="2" id="KW-0472">Membrane</keyword>
<name>A0A7J7DCF6_TRIWF</name>
<gene>
    <name evidence="3" type="ORF">HS088_TW08G00333</name>
</gene>